<dbReference type="InterPro" id="IPR013419">
    <property type="entry name" value="CRISPR-assoc_prot_Cas7/Csh2"/>
</dbReference>
<reference evidence="2 3" key="1">
    <citation type="submission" date="2015-12" db="EMBL/GenBank/DDBJ databases">
        <title>Haloferax profundi sp. nov. isolated from the Discovery deep brine-seawater interface in the Red Sea.</title>
        <authorList>
            <person name="Zhang G."/>
            <person name="Stingl U."/>
            <person name="Rashid M."/>
        </authorList>
    </citation>
    <scope>NUCLEOTIDE SEQUENCE [LARGE SCALE GENOMIC DNA]</scope>
    <source>
        <strain evidence="2 3">SB29</strain>
    </source>
</reference>
<accession>A0A0W1SW69</accession>
<dbReference type="NCBIfam" id="TIGR01595">
    <property type="entry name" value="cas_CT1132"/>
    <property type="match status" value="1"/>
</dbReference>
<sequence length="346" mass="38723">MSSLNHRSEILFVTDASDCNPNGNPKAGNKPRLDPKTGQAIITDVRLKRYLRDQLQDDGHGILVKRTGDDTPLTQAEVALEAFSEIESVEDVEAVDSIRDEFVNRLADVRYFGAVLSFVKSNHDDVYQAILERFPRSFTGPVQFSPARSLNEVELNEGFDTLTSIMATQEGKSAGAFGLGDYRIAYGVFPFTGIVDPQRARETNLSEEDVRRLDTLCWRAIKNQTVSRSKFGQEPQLYLRVEYTHPEFHIGRLDELLKLTPTTDETIRSPSDYHLNIEKLVSVLTEYEGMIEAAYCVGSPRITLRTDDSVLGSAANLADILTEQCGIETVGIDVYEEYSTSLPDRE</sequence>
<dbReference type="EMBL" id="LOPV01000035">
    <property type="protein sequence ID" value="KTG30658.1"/>
    <property type="molecule type" value="Genomic_DNA"/>
</dbReference>
<dbReference type="Proteomes" id="UP000053157">
    <property type="component" value="Unassembled WGS sequence"/>
</dbReference>
<evidence type="ECO:0000313" key="3">
    <source>
        <dbReference type="Proteomes" id="UP000053157"/>
    </source>
</evidence>
<dbReference type="Pfam" id="PF05107">
    <property type="entry name" value="Cas_Cas7"/>
    <property type="match status" value="1"/>
</dbReference>
<dbReference type="AlphaFoldDB" id="A0A0W1SW69"/>
<feature type="compositionally biased region" description="Low complexity" evidence="1">
    <location>
        <begin position="20"/>
        <end position="30"/>
    </location>
</feature>
<gene>
    <name evidence="2" type="ORF">AUR66_00550</name>
</gene>
<evidence type="ECO:0008006" key="4">
    <source>
        <dbReference type="Google" id="ProtNLM"/>
    </source>
</evidence>
<comment type="caution">
    <text evidence="2">The sequence shown here is derived from an EMBL/GenBank/DDBJ whole genome shotgun (WGS) entry which is preliminary data.</text>
</comment>
<keyword evidence="3" id="KW-1185">Reference proteome</keyword>
<feature type="region of interest" description="Disordered" evidence="1">
    <location>
        <begin position="15"/>
        <end position="36"/>
    </location>
</feature>
<dbReference type="InterPro" id="IPR006482">
    <property type="entry name" value="Cas7_Csh2/Csh2"/>
</dbReference>
<dbReference type="GO" id="GO:0043571">
    <property type="term" value="P:maintenance of CRISPR repeat elements"/>
    <property type="evidence" value="ECO:0007669"/>
    <property type="project" value="InterPro"/>
</dbReference>
<evidence type="ECO:0000256" key="1">
    <source>
        <dbReference type="SAM" id="MobiDB-lite"/>
    </source>
</evidence>
<dbReference type="RefSeq" id="WP_058570811.1">
    <property type="nucleotide sequence ID" value="NZ_LOPV01000035.1"/>
</dbReference>
<organism evidence="2 3">
    <name type="scientific">Haloferax profundi</name>
    <dbReference type="NCBI Taxonomy" id="1544718"/>
    <lineage>
        <taxon>Archaea</taxon>
        <taxon>Methanobacteriati</taxon>
        <taxon>Methanobacteriota</taxon>
        <taxon>Stenosarchaea group</taxon>
        <taxon>Halobacteria</taxon>
        <taxon>Halobacteriales</taxon>
        <taxon>Haloferacaceae</taxon>
        <taxon>Haloferax</taxon>
    </lineage>
</organism>
<protein>
    <recommendedName>
        <fullName evidence="4">Type I-B CRISPR-associated protein Cas7/Csh2</fullName>
    </recommendedName>
</protein>
<evidence type="ECO:0000313" key="2">
    <source>
        <dbReference type="EMBL" id="KTG30658.1"/>
    </source>
</evidence>
<dbReference type="NCBIfam" id="TIGR02590">
    <property type="entry name" value="cas_Csh2"/>
    <property type="match status" value="1"/>
</dbReference>
<name>A0A0W1SW69_9EURY</name>
<proteinExistence type="predicted"/>